<dbReference type="Proteomes" id="UP000294614">
    <property type="component" value="Unassembled WGS sequence"/>
</dbReference>
<name>A0A4R1K6Q4_9BACT</name>
<organism evidence="2 3">
    <name type="scientific">Seleniivibrio woodruffii</name>
    <dbReference type="NCBI Taxonomy" id="1078050"/>
    <lineage>
        <taxon>Bacteria</taxon>
        <taxon>Pseudomonadati</taxon>
        <taxon>Deferribacterota</taxon>
        <taxon>Deferribacteres</taxon>
        <taxon>Deferribacterales</taxon>
        <taxon>Geovibrionaceae</taxon>
        <taxon>Seleniivibrio</taxon>
    </lineage>
</organism>
<dbReference type="AlphaFoldDB" id="A0A4R1K6Q4"/>
<proteinExistence type="predicted"/>
<dbReference type="Gene3D" id="1.10.3210.10">
    <property type="entry name" value="Hypothetical protein af1432"/>
    <property type="match status" value="1"/>
</dbReference>
<dbReference type="PROSITE" id="PS51833">
    <property type="entry name" value="HDOD"/>
    <property type="match status" value="1"/>
</dbReference>
<dbReference type="OrthoDB" id="9814964at2"/>
<evidence type="ECO:0000259" key="1">
    <source>
        <dbReference type="PROSITE" id="PS51833"/>
    </source>
</evidence>
<dbReference type="Pfam" id="PF08668">
    <property type="entry name" value="HDOD"/>
    <property type="match status" value="1"/>
</dbReference>
<dbReference type="PANTHER" id="PTHR33525:SF4">
    <property type="entry name" value="CYCLIC DI-GMP PHOSPHODIESTERASE CDGJ"/>
    <property type="match status" value="1"/>
</dbReference>
<protein>
    <submittedName>
        <fullName evidence="2">HD-like signal output (HDOD) protein</fullName>
    </submittedName>
</protein>
<evidence type="ECO:0000313" key="2">
    <source>
        <dbReference type="EMBL" id="TCK59925.1"/>
    </source>
</evidence>
<dbReference type="EMBL" id="SMGG01000005">
    <property type="protein sequence ID" value="TCK59925.1"/>
    <property type="molecule type" value="Genomic_DNA"/>
</dbReference>
<comment type="caution">
    <text evidence="2">The sequence shown here is derived from an EMBL/GenBank/DDBJ whole genome shotgun (WGS) entry which is preliminary data.</text>
</comment>
<sequence length="404" mass="45679">MKSSIIGSNPRIVSFYSSYMDMLGVLNESYNSINVGIKRAVMEKSITALLVIIENRDDLLTYNKLKDMIDERQKTVFLICVDEGLIQQVSSQKIIALSHKTVTMDFAETMAKSNICKPYLKESTSTRSPEKIFEHIKFMLVRGNITLPVEGECAVRVLSVLDRDNITFKAIDDMTKLDPALHSGIIRMANSAYFSGSYGSIADVQKALVRLGINNVKAYLVNFINKSLAANKNLLFADEIEEAIRDSQIVASLCYVMSEFFKVCSKSQMYSVGLLSKIGEIFILAIISDYLSGERPEDVKGGSYRKIASQNNILVGGTLMKKWKFGEEFYMPLLFSSSLKDNQYMNETKILHLAFSMVHYFRMDEIDEELKDAMKRTGINLSEKQLQRLKAETEVKIKDFAAVY</sequence>
<reference evidence="2 3" key="1">
    <citation type="submission" date="2019-03" db="EMBL/GenBank/DDBJ databases">
        <title>Genomic Encyclopedia of Type Strains, Phase IV (KMG-IV): sequencing the most valuable type-strain genomes for metagenomic binning, comparative biology and taxonomic classification.</title>
        <authorList>
            <person name="Goeker M."/>
        </authorList>
    </citation>
    <scope>NUCLEOTIDE SEQUENCE [LARGE SCALE GENOMIC DNA]</scope>
    <source>
        <strain evidence="2 3">DSM 24984</strain>
    </source>
</reference>
<dbReference type="InterPro" id="IPR052340">
    <property type="entry name" value="RNase_Y/CdgJ"/>
</dbReference>
<dbReference type="RefSeq" id="WP_132874074.1">
    <property type="nucleotide sequence ID" value="NZ_SMGG01000005.1"/>
</dbReference>
<evidence type="ECO:0000313" key="3">
    <source>
        <dbReference type="Proteomes" id="UP000294614"/>
    </source>
</evidence>
<accession>A0A4R1K6Q4</accession>
<keyword evidence="3" id="KW-1185">Reference proteome</keyword>
<feature type="domain" description="HDOD" evidence="1">
    <location>
        <begin position="147"/>
        <end position="339"/>
    </location>
</feature>
<dbReference type="SUPFAM" id="SSF109604">
    <property type="entry name" value="HD-domain/PDEase-like"/>
    <property type="match status" value="1"/>
</dbReference>
<gene>
    <name evidence="2" type="ORF">C8D98_2093</name>
</gene>
<dbReference type="PANTHER" id="PTHR33525">
    <property type="match status" value="1"/>
</dbReference>
<dbReference type="InterPro" id="IPR013976">
    <property type="entry name" value="HDOD"/>
</dbReference>